<dbReference type="GeneID" id="54546219"/>
<dbReference type="RefSeq" id="XP_033657957.1">
    <property type="nucleotide sequence ID" value="XM_033793044.1"/>
</dbReference>
<gene>
    <name evidence="2" type="ORF">EI97DRAFT_122764</name>
</gene>
<accession>A0A6A6JZD1</accession>
<keyword evidence="1" id="KW-1133">Transmembrane helix</keyword>
<name>A0A6A6JZD1_WESOR</name>
<keyword evidence="1" id="KW-0472">Membrane</keyword>
<keyword evidence="3" id="KW-1185">Reference proteome</keyword>
<reference evidence="2" key="1">
    <citation type="journal article" date="2020" name="Stud. Mycol.">
        <title>101 Dothideomycetes genomes: a test case for predicting lifestyles and emergence of pathogens.</title>
        <authorList>
            <person name="Haridas S."/>
            <person name="Albert R."/>
            <person name="Binder M."/>
            <person name="Bloem J."/>
            <person name="Labutti K."/>
            <person name="Salamov A."/>
            <person name="Andreopoulos B."/>
            <person name="Baker S."/>
            <person name="Barry K."/>
            <person name="Bills G."/>
            <person name="Bluhm B."/>
            <person name="Cannon C."/>
            <person name="Castanera R."/>
            <person name="Culley D."/>
            <person name="Daum C."/>
            <person name="Ezra D."/>
            <person name="Gonzalez J."/>
            <person name="Henrissat B."/>
            <person name="Kuo A."/>
            <person name="Liang C."/>
            <person name="Lipzen A."/>
            <person name="Lutzoni F."/>
            <person name="Magnuson J."/>
            <person name="Mondo S."/>
            <person name="Nolan M."/>
            <person name="Ohm R."/>
            <person name="Pangilinan J."/>
            <person name="Park H.-J."/>
            <person name="Ramirez L."/>
            <person name="Alfaro M."/>
            <person name="Sun H."/>
            <person name="Tritt A."/>
            <person name="Yoshinaga Y."/>
            <person name="Zwiers L.-H."/>
            <person name="Turgeon B."/>
            <person name="Goodwin S."/>
            <person name="Spatafora J."/>
            <person name="Crous P."/>
            <person name="Grigoriev I."/>
        </authorList>
    </citation>
    <scope>NUCLEOTIDE SEQUENCE</scope>
    <source>
        <strain evidence="2">CBS 379.55</strain>
    </source>
</reference>
<organism evidence="2 3">
    <name type="scientific">Westerdykella ornata</name>
    <dbReference type="NCBI Taxonomy" id="318751"/>
    <lineage>
        <taxon>Eukaryota</taxon>
        <taxon>Fungi</taxon>
        <taxon>Dikarya</taxon>
        <taxon>Ascomycota</taxon>
        <taxon>Pezizomycotina</taxon>
        <taxon>Dothideomycetes</taxon>
        <taxon>Pleosporomycetidae</taxon>
        <taxon>Pleosporales</taxon>
        <taxon>Sporormiaceae</taxon>
        <taxon>Westerdykella</taxon>
    </lineage>
</organism>
<evidence type="ECO:0000256" key="1">
    <source>
        <dbReference type="SAM" id="Phobius"/>
    </source>
</evidence>
<evidence type="ECO:0000313" key="3">
    <source>
        <dbReference type="Proteomes" id="UP000800097"/>
    </source>
</evidence>
<sequence length="80" mass="8847">MLPSLACLHPHYGRRRAASGRTMGRDRLKGLMASAMVNWTSAVRNWTSIVLILGLSSGGTWYTVDAQKRGWSRNSRRGAS</sequence>
<protein>
    <submittedName>
        <fullName evidence="2">Uncharacterized protein</fullName>
    </submittedName>
</protein>
<feature type="transmembrane region" description="Helical" evidence="1">
    <location>
        <begin position="46"/>
        <end position="64"/>
    </location>
</feature>
<keyword evidence="1" id="KW-0812">Transmembrane</keyword>
<evidence type="ECO:0000313" key="2">
    <source>
        <dbReference type="EMBL" id="KAF2280419.1"/>
    </source>
</evidence>
<dbReference type="Proteomes" id="UP000800097">
    <property type="component" value="Unassembled WGS sequence"/>
</dbReference>
<proteinExistence type="predicted"/>
<dbReference type="EMBL" id="ML986485">
    <property type="protein sequence ID" value="KAF2280419.1"/>
    <property type="molecule type" value="Genomic_DNA"/>
</dbReference>
<dbReference type="AlphaFoldDB" id="A0A6A6JZD1"/>